<feature type="chain" id="PRO_5016362612" evidence="1">
    <location>
        <begin position="22"/>
        <end position="117"/>
    </location>
</feature>
<dbReference type="EMBL" id="QGNY01000005">
    <property type="protein sequence ID" value="PWS31064.1"/>
    <property type="molecule type" value="Genomic_DNA"/>
</dbReference>
<accession>A0A317EW90</accession>
<feature type="signal peptide" evidence="1">
    <location>
        <begin position="1"/>
        <end position="21"/>
    </location>
</feature>
<name>A0A317EW90_9SPHI</name>
<evidence type="ECO:0000256" key="1">
    <source>
        <dbReference type="SAM" id="SignalP"/>
    </source>
</evidence>
<comment type="caution">
    <text evidence="2">The sequence shown here is derived from an EMBL/GenBank/DDBJ whole genome shotgun (WGS) entry which is preliminary data.</text>
</comment>
<keyword evidence="1" id="KW-0732">Signal</keyword>
<gene>
    <name evidence="2" type="ORF">DF947_15850</name>
</gene>
<proteinExistence type="predicted"/>
<evidence type="ECO:0000313" key="2">
    <source>
        <dbReference type="EMBL" id="PWS31064.1"/>
    </source>
</evidence>
<dbReference type="RefSeq" id="WP_109931010.1">
    <property type="nucleotide sequence ID" value="NZ_QGNY01000005.1"/>
</dbReference>
<dbReference type="Proteomes" id="UP000245391">
    <property type="component" value="Unassembled WGS sequence"/>
</dbReference>
<evidence type="ECO:0000313" key="3">
    <source>
        <dbReference type="Proteomes" id="UP000245391"/>
    </source>
</evidence>
<dbReference type="AlphaFoldDB" id="A0A317EW90"/>
<protein>
    <submittedName>
        <fullName evidence="2">Uncharacterized protein</fullName>
    </submittedName>
</protein>
<dbReference type="OrthoDB" id="5873496at2"/>
<reference evidence="3" key="1">
    <citation type="submission" date="2018-05" db="EMBL/GenBank/DDBJ databases">
        <title>Pedobacter paludis sp. nov., isolated from wetland soil.</title>
        <authorList>
            <person name="Zhang Y."/>
        </authorList>
    </citation>
    <scope>NUCLEOTIDE SEQUENCE [LARGE SCALE GENOMIC DNA]</scope>
    <source>
        <strain evidence="3">R-8</strain>
    </source>
</reference>
<keyword evidence="3" id="KW-1185">Reference proteome</keyword>
<organism evidence="2 3">
    <name type="scientific">Pedobacter paludis</name>
    <dbReference type="NCBI Taxonomy" id="2203212"/>
    <lineage>
        <taxon>Bacteria</taxon>
        <taxon>Pseudomonadati</taxon>
        <taxon>Bacteroidota</taxon>
        <taxon>Sphingobacteriia</taxon>
        <taxon>Sphingobacteriales</taxon>
        <taxon>Sphingobacteriaceae</taxon>
        <taxon>Pedobacter</taxon>
    </lineage>
</organism>
<sequence>MKKSILLATVIACLAFFNVKAQTVNGTKLSDIRSDYIEIRAITSTFSDNLWIALYFGQKVEYLDDAYIKGADGKKLAFNSAIDCVNKMKNYGYELFQAYSEQNGKDMGRSVYILKRK</sequence>